<keyword evidence="3" id="KW-1185">Reference proteome</keyword>
<dbReference type="PANTHER" id="PTHR12170">
    <property type="entry name" value="MACROPHAGE ERYTHROBLAST ATTACHER-RELATED"/>
    <property type="match status" value="1"/>
</dbReference>
<reference evidence="2 3" key="1">
    <citation type="submission" date="2021-05" db="EMBL/GenBank/DDBJ databases">
        <title>Genome Assembly of Synthetic Allotetraploid Brassica napus Reveals Homoeologous Exchanges between Subgenomes.</title>
        <authorList>
            <person name="Davis J.T."/>
        </authorList>
    </citation>
    <scope>NUCLEOTIDE SEQUENCE [LARGE SCALE GENOMIC DNA]</scope>
    <source>
        <strain evidence="3">cv. Da-Ae</strain>
        <tissue evidence="2">Seedling</tissue>
    </source>
</reference>
<organism evidence="2 3">
    <name type="scientific">Brassica napus</name>
    <name type="common">Rape</name>
    <dbReference type="NCBI Taxonomy" id="3708"/>
    <lineage>
        <taxon>Eukaryota</taxon>
        <taxon>Viridiplantae</taxon>
        <taxon>Streptophyta</taxon>
        <taxon>Embryophyta</taxon>
        <taxon>Tracheophyta</taxon>
        <taxon>Spermatophyta</taxon>
        <taxon>Magnoliopsida</taxon>
        <taxon>eudicotyledons</taxon>
        <taxon>Gunneridae</taxon>
        <taxon>Pentapetalae</taxon>
        <taxon>rosids</taxon>
        <taxon>malvids</taxon>
        <taxon>Brassicales</taxon>
        <taxon>Brassicaceae</taxon>
        <taxon>Brassiceae</taxon>
        <taxon>Brassica</taxon>
    </lineage>
</organism>
<evidence type="ECO:0000313" key="3">
    <source>
        <dbReference type="Proteomes" id="UP000824890"/>
    </source>
</evidence>
<gene>
    <name evidence="2" type="ORF">HID58_071228</name>
</gene>
<proteinExistence type="predicted"/>
<evidence type="ECO:0000313" key="2">
    <source>
        <dbReference type="EMBL" id="KAH0873866.1"/>
    </source>
</evidence>
<sequence>MTESTPTITPSPPVPASRLSQLTESLKLEHQLLRARFEQYKKTVLFELQPWDALVHQFKQEFCKLYGMTMESLLNIYLQAGLRLYQGGPALTRELTEASFAFTKHHSKLVCYISKELMDTENPQVFPNGYVYSTKALKEMADKSGGEVKCTRTGLICKYTDLVKAYIYIYHEPSCS</sequence>
<dbReference type="Proteomes" id="UP000824890">
    <property type="component" value="Unassembled WGS sequence"/>
</dbReference>
<feature type="domain" description="CTLH/CRA C-terminal to LisH motif" evidence="1">
    <location>
        <begin position="36"/>
        <end position="82"/>
    </location>
</feature>
<dbReference type="EMBL" id="JAGKQM010000016">
    <property type="protein sequence ID" value="KAH0873866.1"/>
    <property type="molecule type" value="Genomic_DNA"/>
</dbReference>
<comment type="caution">
    <text evidence="2">The sequence shown here is derived from an EMBL/GenBank/DDBJ whole genome shotgun (WGS) entry which is preliminary data.</text>
</comment>
<accession>A0ABQ7Z111</accession>
<dbReference type="PANTHER" id="PTHR12170:SF2">
    <property type="entry name" value="E3 UBIQUITIN-PROTEIN TRANSFERASE MAEA"/>
    <property type="match status" value="1"/>
</dbReference>
<protein>
    <recommendedName>
        <fullName evidence="1">CTLH/CRA C-terminal to LisH motif domain-containing protein</fullName>
    </recommendedName>
</protein>
<name>A0ABQ7Z111_BRANA</name>
<dbReference type="Pfam" id="PF10607">
    <property type="entry name" value="CTLH"/>
    <property type="match status" value="1"/>
</dbReference>
<evidence type="ECO:0000259" key="1">
    <source>
        <dbReference type="Pfam" id="PF10607"/>
    </source>
</evidence>
<dbReference type="CDD" id="cd16659">
    <property type="entry name" value="RING-Ubox_Emp"/>
    <property type="match status" value="1"/>
</dbReference>
<dbReference type="InterPro" id="IPR045098">
    <property type="entry name" value="Fyv10_fam"/>
</dbReference>
<dbReference type="InterPro" id="IPR024964">
    <property type="entry name" value="CTLH/CRA"/>
</dbReference>